<reference evidence="1" key="1">
    <citation type="submission" date="2021-01" db="EMBL/GenBank/DDBJ databases">
        <title>Adiantum capillus-veneris genome.</title>
        <authorList>
            <person name="Fang Y."/>
            <person name="Liao Q."/>
        </authorList>
    </citation>
    <scope>NUCLEOTIDE SEQUENCE</scope>
    <source>
        <strain evidence="1">H3</strain>
        <tissue evidence="1">Leaf</tissue>
    </source>
</reference>
<organism evidence="1 2">
    <name type="scientific">Adiantum capillus-veneris</name>
    <name type="common">Maidenhair fern</name>
    <dbReference type="NCBI Taxonomy" id="13818"/>
    <lineage>
        <taxon>Eukaryota</taxon>
        <taxon>Viridiplantae</taxon>
        <taxon>Streptophyta</taxon>
        <taxon>Embryophyta</taxon>
        <taxon>Tracheophyta</taxon>
        <taxon>Polypodiopsida</taxon>
        <taxon>Polypodiidae</taxon>
        <taxon>Polypodiales</taxon>
        <taxon>Pteridineae</taxon>
        <taxon>Pteridaceae</taxon>
        <taxon>Vittarioideae</taxon>
        <taxon>Adiantum</taxon>
    </lineage>
</organism>
<name>A0A9D4VA83_ADICA</name>
<dbReference type="OrthoDB" id="2873899at2759"/>
<dbReference type="Proteomes" id="UP000886520">
    <property type="component" value="Chromosome 2"/>
</dbReference>
<feature type="non-terminal residue" evidence="1">
    <location>
        <position position="1"/>
    </location>
</feature>
<proteinExistence type="predicted"/>
<dbReference type="AlphaFoldDB" id="A0A9D4VA83"/>
<keyword evidence="2" id="KW-1185">Reference proteome</keyword>
<gene>
    <name evidence="1" type="ORF">GOP47_0002185</name>
</gene>
<evidence type="ECO:0000313" key="1">
    <source>
        <dbReference type="EMBL" id="KAI5082442.1"/>
    </source>
</evidence>
<evidence type="ECO:0000313" key="2">
    <source>
        <dbReference type="Proteomes" id="UP000886520"/>
    </source>
</evidence>
<dbReference type="EMBL" id="JABFUD020000003">
    <property type="protein sequence ID" value="KAI5082442.1"/>
    <property type="molecule type" value="Genomic_DNA"/>
</dbReference>
<sequence>SEHMESGGRLIGMQKESNCDDAQKEHGQKLCFHGSLSEFDMLAYGFEAAVESYRQAVSSALCEGPFIVAKEVSMPAYEEWALGIETCWRVGFLAMANNKGMVLLDGDSTKVHEGVVEWIKSQIQHQFYKAVGDTGLFFGSLVYPLGSSSHRLQGGICKQPDCAYTSRTAKMPRKPRLTIEVAYQNEDYGKLVDEVMLWHKGGVLFSLGIKIDVKFSDEGGNKKVDLRLYWVQQVAEDAMPTIIDFSPSVCTTARETGFEVGFLCSYLSSDIRPEMDFYIKFDLHVLQQHILSLLMDEAEDNNNVIHLDGYKELKMRQNVIK</sequence>
<protein>
    <submittedName>
        <fullName evidence="1">Uncharacterized protein</fullName>
    </submittedName>
</protein>
<comment type="caution">
    <text evidence="1">The sequence shown here is derived from an EMBL/GenBank/DDBJ whole genome shotgun (WGS) entry which is preliminary data.</text>
</comment>
<accession>A0A9D4VA83</accession>